<protein>
    <recommendedName>
        <fullName evidence="2 4">Flagellin</fullName>
    </recommendedName>
</protein>
<organism evidence="7 8">
    <name type="scientific">Selenomonas caprae</name>
    <dbReference type="NCBI Taxonomy" id="2606905"/>
    <lineage>
        <taxon>Bacteria</taxon>
        <taxon>Bacillati</taxon>
        <taxon>Bacillota</taxon>
        <taxon>Negativicutes</taxon>
        <taxon>Selenomonadales</taxon>
        <taxon>Selenomonadaceae</taxon>
        <taxon>Selenomonas</taxon>
    </lineage>
</organism>
<sequence>MAMVVKNNMPAKNTLNQLDKNDKALAKSLKKVASGMRINGAADDASGFAISEKMRVQINGLEQDVDNAQTGNSMLKVAEGGLQSTVDILNTLKEKVINAANDTNTDADRAVIQKELDQAIDQLDENANVSYNGKVMLDGSHNNEVLEPGTRTVLSNESLSADATENTKLLDLKDSTGRNLGIRGDSKIEFSYVYKGKTYVTTLDPVNNTKLGKMFGLSKDAEGKKPDSNILAMTLSDIVGQDRMGEDVTTVHGNTALLFTAGAAGIESQISGLTINVINHDGTLNKTANAVLNDFTEAIRAEDPSPDNALVFQIGTKSNQTVKIGFSDMRATALGLRAVDGSTLNIGTQKNANAAISVLDLAMQKALNQQTTVGSMQSRLEYTVSNLTTASENTQSSESVIRDANMAKEMTEYTKNNVITQAAQSMLAQANQNSSQVLSLLQ</sequence>
<accession>A0A5D6WNM7</accession>
<dbReference type="SUPFAM" id="SSF64518">
    <property type="entry name" value="Phase 1 flagellin"/>
    <property type="match status" value="1"/>
</dbReference>
<evidence type="ECO:0000259" key="6">
    <source>
        <dbReference type="Pfam" id="PF00700"/>
    </source>
</evidence>
<comment type="similarity">
    <text evidence="1 4">Belongs to the bacterial flagellin family.</text>
</comment>
<dbReference type="PANTHER" id="PTHR42792">
    <property type="entry name" value="FLAGELLIN"/>
    <property type="match status" value="1"/>
</dbReference>
<gene>
    <name evidence="7" type="ORF">FZ041_06815</name>
</gene>
<dbReference type="GO" id="GO:0009288">
    <property type="term" value="C:bacterial-type flagellum"/>
    <property type="evidence" value="ECO:0007669"/>
    <property type="project" value="UniProtKB-SubCell"/>
</dbReference>
<keyword evidence="7" id="KW-0969">Cilium</keyword>
<evidence type="ECO:0000313" key="8">
    <source>
        <dbReference type="Proteomes" id="UP000322783"/>
    </source>
</evidence>
<dbReference type="GO" id="GO:0005576">
    <property type="term" value="C:extracellular region"/>
    <property type="evidence" value="ECO:0007669"/>
    <property type="project" value="UniProtKB-SubCell"/>
</dbReference>
<proteinExistence type="inferred from homology"/>
<feature type="domain" description="Flagellin C-terminal" evidence="6">
    <location>
        <begin position="357"/>
        <end position="441"/>
    </location>
</feature>
<evidence type="ECO:0000313" key="7">
    <source>
        <dbReference type="EMBL" id="TYZ29012.1"/>
    </source>
</evidence>
<dbReference type="Pfam" id="PF00669">
    <property type="entry name" value="Flagellin_N"/>
    <property type="match status" value="1"/>
</dbReference>
<dbReference type="AlphaFoldDB" id="A0A5D6WNM7"/>
<dbReference type="Gene3D" id="1.20.1330.10">
    <property type="entry name" value="f41 fragment of flagellin, N-terminal domain"/>
    <property type="match status" value="2"/>
</dbReference>
<reference evidence="7 8" key="1">
    <citation type="submission" date="2019-08" db="EMBL/GenBank/DDBJ databases">
        <title>Selenomonas sp. mPRGC5 and Selenomonas sp. mPRGC8 isolated from ruminal fluid of dairy goat (Capra hircus).</title>
        <authorList>
            <person name="Poothong S."/>
            <person name="Nuengjamnong C."/>
            <person name="Tanasupawat S."/>
        </authorList>
    </citation>
    <scope>NUCLEOTIDE SEQUENCE [LARGE SCALE GENOMIC DNA]</scope>
    <source>
        <strain evidence="8">mPRGC8</strain>
    </source>
</reference>
<dbReference type="InterPro" id="IPR001492">
    <property type="entry name" value="Flagellin"/>
</dbReference>
<keyword evidence="7" id="KW-0966">Cell projection</keyword>
<dbReference type="RefSeq" id="WP_149189029.1">
    <property type="nucleotide sequence ID" value="NZ_VTOZ01000011.1"/>
</dbReference>
<dbReference type="GO" id="GO:0005198">
    <property type="term" value="F:structural molecule activity"/>
    <property type="evidence" value="ECO:0007669"/>
    <property type="project" value="UniProtKB-UniRule"/>
</dbReference>
<evidence type="ECO:0000256" key="2">
    <source>
        <dbReference type="ARBA" id="ARBA00020110"/>
    </source>
</evidence>
<dbReference type="InterPro" id="IPR001029">
    <property type="entry name" value="Flagellin_N"/>
</dbReference>
<keyword evidence="4" id="KW-0964">Secreted</keyword>
<dbReference type="Pfam" id="PF00700">
    <property type="entry name" value="Flagellin_C"/>
    <property type="match status" value="1"/>
</dbReference>
<keyword evidence="3 4" id="KW-0975">Bacterial flagellum</keyword>
<keyword evidence="8" id="KW-1185">Reference proteome</keyword>
<dbReference type="EMBL" id="VTOZ01000011">
    <property type="protein sequence ID" value="TYZ29012.1"/>
    <property type="molecule type" value="Genomic_DNA"/>
</dbReference>
<comment type="caution">
    <text evidence="7">The sequence shown here is derived from an EMBL/GenBank/DDBJ whole genome shotgun (WGS) entry which is preliminary data.</text>
</comment>
<keyword evidence="7" id="KW-0282">Flagellum</keyword>
<evidence type="ECO:0000259" key="5">
    <source>
        <dbReference type="Pfam" id="PF00669"/>
    </source>
</evidence>
<evidence type="ECO:0000256" key="4">
    <source>
        <dbReference type="RuleBase" id="RU362073"/>
    </source>
</evidence>
<dbReference type="PRINTS" id="PR00207">
    <property type="entry name" value="FLAGELLIN"/>
</dbReference>
<comment type="subcellular location">
    <subcellularLocation>
        <location evidence="4">Secreted</location>
    </subcellularLocation>
    <subcellularLocation>
        <location evidence="4">Bacterial flagellum</location>
    </subcellularLocation>
</comment>
<dbReference type="PANTHER" id="PTHR42792:SF2">
    <property type="entry name" value="FLAGELLIN"/>
    <property type="match status" value="1"/>
</dbReference>
<name>A0A5D6WNM7_9FIRM</name>
<dbReference type="InterPro" id="IPR046358">
    <property type="entry name" value="Flagellin_C"/>
</dbReference>
<dbReference type="Proteomes" id="UP000322783">
    <property type="component" value="Unassembled WGS sequence"/>
</dbReference>
<evidence type="ECO:0000256" key="1">
    <source>
        <dbReference type="ARBA" id="ARBA00005709"/>
    </source>
</evidence>
<evidence type="ECO:0000256" key="3">
    <source>
        <dbReference type="ARBA" id="ARBA00023143"/>
    </source>
</evidence>
<feature type="domain" description="Flagellin N-terminal" evidence="5">
    <location>
        <begin position="5"/>
        <end position="140"/>
    </location>
</feature>
<comment type="function">
    <text evidence="4">Flagellin is the subunit protein which polymerizes to form the filaments of bacterial flagella.</text>
</comment>